<feature type="domain" description="NodB homology" evidence="1">
    <location>
        <begin position="1"/>
        <end position="189"/>
    </location>
</feature>
<dbReference type="SUPFAM" id="SSF88713">
    <property type="entry name" value="Glycoside hydrolase/deacetylase"/>
    <property type="match status" value="1"/>
</dbReference>
<dbReference type="GO" id="GO:0016810">
    <property type="term" value="F:hydrolase activity, acting on carbon-nitrogen (but not peptide) bonds"/>
    <property type="evidence" value="ECO:0007669"/>
    <property type="project" value="InterPro"/>
</dbReference>
<proteinExistence type="predicted"/>
<dbReference type="PANTHER" id="PTHR43123">
    <property type="entry name" value="POLYSACCHARIDE DEACETYLASE-RELATED"/>
    <property type="match status" value="1"/>
</dbReference>
<evidence type="ECO:0000313" key="2">
    <source>
        <dbReference type="EMBL" id="ETX00359.1"/>
    </source>
</evidence>
<feature type="non-terminal residue" evidence="2">
    <location>
        <position position="1"/>
    </location>
</feature>
<name>W4LQN5_9BACT</name>
<evidence type="ECO:0000313" key="3">
    <source>
        <dbReference type="Proteomes" id="UP000019140"/>
    </source>
</evidence>
<dbReference type="InterPro" id="IPR002509">
    <property type="entry name" value="NODB_dom"/>
</dbReference>
<dbReference type="HOGENOM" id="CLU_1345651_0_0_7"/>
<gene>
    <name evidence="2" type="ORF">ETSY2_39265</name>
</gene>
<dbReference type="InterPro" id="IPR011330">
    <property type="entry name" value="Glyco_hydro/deAcase_b/a-brl"/>
</dbReference>
<keyword evidence="3" id="KW-1185">Reference proteome</keyword>
<evidence type="ECO:0000259" key="1">
    <source>
        <dbReference type="PROSITE" id="PS51677"/>
    </source>
</evidence>
<reference evidence="2 3" key="1">
    <citation type="journal article" date="2014" name="Nature">
        <title>An environmental bacterial taxon with a large and distinct metabolic repertoire.</title>
        <authorList>
            <person name="Wilson M.C."/>
            <person name="Mori T."/>
            <person name="Ruckert C."/>
            <person name="Uria A.R."/>
            <person name="Helf M.J."/>
            <person name="Takada K."/>
            <person name="Gernert C."/>
            <person name="Steffens U.A."/>
            <person name="Heycke N."/>
            <person name="Schmitt S."/>
            <person name="Rinke C."/>
            <person name="Helfrich E.J."/>
            <person name="Brachmann A.O."/>
            <person name="Gurgui C."/>
            <person name="Wakimoto T."/>
            <person name="Kracht M."/>
            <person name="Crusemann M."/>
            <person name="Hentschel U."/>
            <person name="Abe I."/>
            <person name="Matsunaga S."/>
            <person name="Kalinowski J."/>
            <person name="Takeyama H."/>
            <person name="Piel J."/>
        </authorList>
    </citation>
    <scope>NUCLEOTIDE SEQUENCE [LARGE SCALE GENOMIC DNA]</scope>
    <source>
        <strain evidence="3">TSY2</strain>
    </source>
</reference>
<dbReference type="PANTHER" id="PTHR43123:SF1">
    <property type="entry name" value="POLYSACCHARIDE DEACETYLASE-RELATED"/>
    <property type="match status" value="1"/>
</dbReference>
<protein>
    <recommendedName>
        <fullName evidence="1">NodB homology domain-containing protein</fullName>
    </recommendedName>
</protein>
<organism evidence="2 3">
    <name type="scientific">Candidatus Entotheonella gemina</name>
    <dbReference type="NCBI Taxonomy" id="1429439"/>
    <lineage>
        <taxon>Bacteria</taxon>
        <taxon>Pseudomonadati</taxon>
        <taxon>Nitrospinota/Tectimicrobiota group</taxon>
        <taxon>Candidatus Tectimicrobiota</taxon>
        <taxon>Candidatus Entotheonellia</taxon>
        <taxon>Candidatus Entotheonellales</taxon>
        <taxon>Candidatus Entotheonellaceae</taxon>
        <taxon>Candidatus Entotheonella</taxon>
    </lineage>
</organism>
<dbReference type="EMBL" id="AZHX01001738">
    <property type="protein sequence ID" value="ETX00359.1"/>
    <property type="molecule type" value="Genomic_DNA"/>
</dbReference>
<dbReference type="PROSITE" id="PS51677">
    <property type="entry name" value="NODB"/>
    <property type="match status" value="1"/>
</dbReference>
<accession>W4LQN5</accession>
<dbReference type="PATRIC" id="fig|1429439.4.peg.6618"/>
<dbReference type="Pfam" id="PF01522">
    <property type="entry name" value="Polysacc_deac_1"/>
    <property type="match status" value="1"/>
</dbReference>
<sequence length="203" mass="23545">FYAGALALEKNLEAAQAITRAGHEVCSHGNRWEEHFRLDEEQEQRAIQQAIASLERTTGQRPLGWYCRYGPSVNTRRLLVEEGGFLYDSDAYNDDLPYYVAVSGRKHLVIPYTLDANDFKFWNTPGFVTPNQFFEYLKETFDQLYLEGASNSTMMSVGLHLRIVGRPARAAALDRFIKYAKGRPGVWFARRIDIARWWLEHYR</sequence>
<dbReference type="Proteomes" id="UP000019140">
    <property type="component" value="Unassembled WGS sequence"/>
</dbReference>
<dbReference type="GO" id="GO:0005975">
    <property type="term" value="P:carbohydrate metabolic process"/>
    <property type="evidence" value="ECO:0007669"/>
    <property type="project" value="InterPro"/>
</dbReference>
<dbReference type="Gene3D" id="3.20.20.370">
    <property type="entry name" value="Glycoside hydrolase/deacetylase"/>
    <property type="match status" value="1"/>
</dbReference>
<dbReference type="AlphaFoldDB" id="W4LQN5"/>
<comment type="caution">
    <text evidence="2">The sequence shown here is derived from an EMBL/GenBank/DDBJ whole genome shotgun (WGS) entry which is preliminary data.</text>
</comment>